<dbReference type="PROSITE" id="PS51257">
    <property type="entry name" value="PROKAR_LIPOPROTEIN"/>
    <property type="match status" value="1"/>
</dbReference>
<keyword evidence="2" id="KW-0732">Signal</keyword>
<dbReference type="AlphaFoldDB" id="A0A543K833"/>
<sequence length="172" mass="17608">MLTQRQRLVALAAAVTFALGACGQATDDTTPGGTPSASPSDDATTSSPSEEDTMKPSPIEPDNPDAGALPTGPVPESVTSRPEVVAAVEDYAKRRDVAVEDVTIAGFAEVTWSDGSIGCPEPGMMYTQALVPGLQLVLEVDGELASYHAADGQPFFYCASPIAPAEGGNPAN</sequence>
<proteinExistence type="predicted"/>
<organism evidence="3 4">
    <name type="scientific">Ornithinimicrobium humiphilum</name>
    <dbReference type="NCBI Taxonomy" id="125288"/>
    <lineage>
        <taxon>Bacteria</taxon>
        <taxon>Bacillati</taxon>
        <taxon>Actinomycetota</taxon>
        <taxon>Actinomycetes</taxon>
        <taxon>Micrococcales</taxon>
        <taxon>Ornithinimicrobiaceae</taxon>
        <taxon>Ornithinimicrobium</taxon>
    </lineage>
</organism>
<gene>
    <name evidence="3" type="ORF">FB476_2987</name>
</gene>
<feature type="chain" id="PRO_5039729092" description="LppP/LprE lipoprotein" evidence="2">
    <location>
        <begin position="28"/>
        <end position="172"/>
    </location>
</feature>
<accession>A0A543K833</accession>
<dbReference type="RefSeq" id="WP_141820773.1">
    <property type="nucleotide sequence ID" value="NZ_BAAAIL010000001.1"/>
</dbReference>
<evidence type="ECO:0008006" key="5">
    <source>
        <dbReference type="Google" id="ProtNLM"/>
    </source>
</evidence>
<comment type="caution">
    <text evidence="3">The sequence shown here is derived from an EMBL/GenBank/DDBJ whole genome shotgun (WGS) entry which is preliminary data.</text>
</comment>
<dbReference type="EMBL" id="VFPU01000002">
    <property type="protein sequence ID" value="TQM91249.1"/>
    <property type="molecule type" value="Genomic_DNA"/>
</dbReference>
<evidence type="ECO:0000256" key="1">
    <source>
        <dbReference type="SAM" id="MobiDB-lite"/>
    </source>
</evidence>
<evidence type="ECO:0000313" key="4">
    <source>
        <dbReference type="Proteomes" id="UP000315133"/>
    </source>
</evidence>
<protein>
    <recommendedName>
        <fullName evidence="5">LppP/LprE lipoprotein</fullName>
    </recommendedName>
</protein>
<feature type="compositionally biased region" description="Low complexity" evidence="1">
    <location>
        <begin position="34"/>
        <end position="48"/>
    </location>
</feature>
<dbReference type="Proteomes" id="UP000315133">
    <property type="component" value="Unassembled WGS sequence"/>
</dbReference>
<name>A0A543K833_9MICO</name>
<dbReference type="OrthoDB" id="5801841at2"/>
<keyword evidence="4" id="KW-1185">Reference proteome</keyword>
<reference evidence="3 4" key="1">
    <citation type="submission" date="2019-06" db="EMBL/GenBank/DDBJ databases">
        <title>Sequencing the genomes of 1000 actinobacteria strains.</title>
        <authorList>
            <person name="Klenk H.-P."/>
        </authorList>
    </citation>
    <scope>NUCLEOTIDE SEQUENCE [LARGE SCALE GENOMIC DNA]</scope>
    <source>
        <strain evidence="3 4">DSM 12362</strain>
    </source>
</reference>
<evidence type="ECO:0000313" key="3">
    <source>
        <dbReference type="EMBL" id="TQM91249.1"/>
    </source>
</evidence>
<evidence type="ECO:0000256" key="2">
    <source>
        <dbReference type="SAM" id="SignalP"/>
    </source>
</evidence>
<feature type="signal peptide" evidence="2">
    <location>
        <begin position="1"/>
        <end position="27"/>
    </location>
</feature>
<feature type="region of interest" description="Disordered" evidence="1">
    <location>
        <begin position="23"/>
        <end position="81"/>
    </location>
</feature>